<dbReference type="InterPro" id="IPR023294">
    <property type="entry name" value="Tachylectin2"/>
</dbReference>
<keyword evidence="3" id="KW-1185">Reference proteome</keyword>
<reference evidence="2" key="1">
    <citation type="thesis" date="2020" institute="ProQuest LLC" country="789 East Eisenhower Parkway, Ann Arbor, MI, USA">
        <title>Comparative Genomics and Chromosome Evolution.</title>
        <authorList>
            <person name="Mudd A.B."/>
        </authorList>
    </citation>
    <scope>NUCLEOTIDE SEQUENCE</scope>
    <source>
        <strain evidence="2">HN-11 Male</strain>
        <tissue evidence="2">Kidney and liver</tissue>
    </source>
</reference>
<protein>
    <recommendedName>
        <fullName evidence="1">Tachylectin 2 domain-containing protein</fullName>
    </recommendedName>
</protein>
<organism evidence="2 3">
    <name type="scientific">Eleutherodactylus coqui</name>
    <name type="common">Puerto Rican coqui</name>
    <dbReference type="NCBI Taxonomy" id="57060"/>
    <lineage>
        <taxon>Eukaryota</taxon>
        <taxon>Metazoa</taxon>
        <taxon>Chordata</taxon>
        <taxon>Craniata</taxon>
        <taxon>Vertebrata</taxon>
        <taxon>Euteleostomi</taxon>
        <taxon>Amphibia</taxon>
        <taxon>Batrachia</taxon>
        <taxon>Anura</taxon>
        <taxon>Neobatrachia</taxon>
        <taxon>Hyloidea</taxon>
        <taxon>Eleutherodactylidae</taxon>
        <taxon>Eleutherodactylinae</taxon>
        <taxon>Eleutherodactylus</taxon>
        <taxon>Eleutherodactylus</taxon>
    </lineage>
</organism>
<evidence type="ECO:0000259" key="1">
    <source>
        <dbReference type="Pfam" id="PF14517"/>
    </source>
</evidence>
<dbReference type="Gene3D" id="2.115.10.10">
    <property type="entry name" value="Tachylectin 2"/>
    <property type="match status" value="1"/>
</dbReference>
<evidence type="ECO:0000313" key="2">
    <source>
        <dbReference type="EMBL" id="KAG9466608.1"/>
    </source>
</evidence>
<dbReference type="EMBL" id="WNTK01001950">
    <property type="protein sequence ID" value="KAG9466608.1"/>
    <property type="molecule type" value="Genomic_DNA"/>
</dbReference>
<proteinExistence type="predicted"/>
<name>A0A8J6BNM3_ELECQ</name>
<gene>
    <name evidence="2" type="ORF">GDO78_016362</name>
</gene>
<dbReference type="OrthoDB" id="1925699at2759"/>
<comment type="caution">
    <text evidence="2">The sequence shown here is derived from an EMBL/GenBank/DDBJ whole genome shotgun (WGS) entry which is preliminary data.</text>
</comment>
<dbReference type="Proteomes" id="UP000770717">
    <property type="component" value="Unassembled WGS sequence"/>
</dbReference>
<dbReference type="SUPFAM" id="SSF50934">
    <property type="entry name" value="Tachylectin-2"/>
    <property type="match status" value="1"/>
</dbReference>
<accession>A0A8J6BNM3</accession>
<dbReference type="InterPro" id="IPR036813">
    <property type="entry name" value="Tachylectin2_sf"/>
</dbReference>
<feature type="domain" description="Tachylectin 2" evidence="1">
    <location>
        <begin position="38"/>
        <end position="158"/>
    </location>
</feature>
<dbReference type="AlphaFoldDB" id="A0A8J6BNM3"/>
<sequence>MQREREEVHYRTHDVHRMGQPSVPASNVRDRSETLLLGITEEGTMKIGLPPQHRRDDYRARATVIGKLENARHVLSSPDGELFCVRYGDLYRGPMPSKEGVDWFSTARSVGKCEWNNFQILFFHPCGELYGITRDGELYRGPQPSNEHIPWMYGQATRVWDRCSNDVRQRSQYSPLAAAFARLVAKGEKLFVQ</sequence>
<dbReference type="Pfam" id="PF14517">
    <property type="entry name" value="Tachylectin"/>
    <property type="match status" value="1"/>
</dbReference>
<evidence type="ECO:0000313" key="3">
    <source>
        <dbReference type="Proteomes" id="UP000770717"/>
    </source>
</evidence>